<organism evidence="1 2">
    <name type="scientific">Gossypium darwinii</name>
    <name type="common">Darwin's cotton</name>
    <name type="synonym">Gossypium barbadense var. darwinii</name>
    <dbReference type="NCBI Taxonomy" id="34276"/>
    <lineage>
        <taxon>Eukaryota</taxon>
        <taxon>Viridiplantae</taxon>
        <taxon>Streptophyta</taxon>
        <taxon>Embryophyta</taxon>
        <taxon>Tracheophyta</taxon>
        <taxon>Spermatophyta</taxon>
        <taxon>Magnoliopsida</taxon>
        <taxon>eudicotyledons</taxon>
        <taxon>Gunneridae</taxon>
        <taxon>Pentapetalae</taxon>
        <taxon>rosids</taxon>
        <taxon>malvids</taxon>
        <taxon>Malvales</taxon>
        <taxon>Malvaceae</taxon>
        <taxon>Malvoideae</taxon>
        <taxon>Gossypium</taxon>
    </lineage>
</organism>
<evidence type="ECO:0000313" key="1">
    <source>
        <dbReference type="EMBL" id="TYG65330.1"/>
    </source>
</evidence>
<keyword evidence="2" id="KW-1185">Reference proteome</keyword>
<name>A0A5D2C9G0_GOSDA</name>
<dbReference type="AlphaFoldDB" id="A0A5D2C9G0"/>
<protein>
    <submittedName>
        <fullName evidence="1">Uncharacterized protein</fullName>
    </submittedName>
</protein>
<sequence length="71" mass="8027">MLMEMSCKFPLSENVKNAASNLYSPLKLQLKRSQNAQKRSRRFGHQDSMGISSFDDSVAAYMFSSSSDEEI</sequence>
<accession>A0A5D2C9G0</accession>
<dbReference type="EMBL" id="CM017706">
    <property type="protein sequence ID" value="TYG65330.1"/>
    <property type="molecule type" value="Genomic_DNA"/>
</dbReference>
<evidence type="ECO:0000313" key="2">
    <source>
        <dbReference type="Proteomes" id="UP000323506"/>
    </source>
</evidence>
<proteinExistence type="predicted"/>
<gene>
    <name evidence="1" type="ORF">ES288_D06G178300v1</name>
</gene>
<reference evidence="1 2" key="1">
    <citation type="submission" date="2019-06" db="EMBL/GenBank/DDBJ databases">
        <title>WGS assembly of Gossypium darwinii.</title>
        <authorList>
            <person name="Chen Z.J."/>
            <person name="Sreedasyam A."/>
            <person name="Ando A."/>
            <person name="Song Q."/>
            <person name="De L."/>
            <person name="Hulse-Kemp A."/>
            <person name="Ding M."/>
            <person name="Ye W."/>
            <person name="Kirkbride R."/>
            <person name="Jenkins J."/>
            <person name="Plott C."/>
            <person name="Lovell J."/>
            <person name="Lin Y.-M."/>
            <person name="Vaughn R."/>
            <person name="Liu B."/>
            <person name="Li W."/>
            <person name="Simpson S."/>
            <person name="Scheffler B."/>
            <person name="Saski C."/>
            <person name="Grover C."/>
            <person name="Hu G."/>
            <person name="Conover J."/>
            <person name="Carlson J."/>
            <person name="Shu S."/>
            <person name="Boston L."/>
            <person name="Williams M."/>
            <person name="Peterson D."/>
            <person name="Mcgee K."/>
            <person name="Jones D."/>
            <person name="Wendel J."/>
            <person name="Stelly D."/>
            <person name="Grimwood J."/>
            <person name="Schmutz J."/>
        </authorList>
    </citation>
    <scope>NUCLEOTIDE SEQUENCE [LARGE SCALE GENOMIC DNA]</scope>
    <source>
        <strain evidence="1">1808015.09</strain>
    </source>
</reference>
<dbReference type="Proteomes" id="UP000323506">
    <property type="component" value="Chromosome D06"/>
</dbReference>